<gene>
    <name evidence="2" type="ORF">PWJ81_01345</name>
</gene>
<dbReference type="EMBL" id="JARBHI010000002">
    <property type="protein sequence ID" value="MDE1655716.1"/>
    <property type="molecule type" value="Genomic_DNA"/>
</dbReference>
<evidence type="ECO:0000313" key="2">
    <source>
        <dbReference type="EMBL" id="MDE1655716.1"/>
    </source>
</evidence>
<dbReference type="Proteomes" id="UP001219297">
    <property type="component" value="Unassembled WGS sequence"/>
</dbReference>
<reference evidence="2 3" key="1">
    <citation type="submission" date="2023-02" db="EMBL/GenBank/DDBJ databases">
        <title>Defining the Infant Male Urobiome and Moving Towards Mechanisms in Urobiome Research.</title>
        <authorList>
            <person name="Reasoner S."/>
            <person name="Flores V."/>
            <person name="Van Horn G."/>
            <person name="Morales G."/>
            <person name="Peard L."/>
            <person name="Abelson B."/>
            <person name="Manuel C."/>
            <person name="Lee J."/>
            <person name="Baker B."/>
            <person name="Williams T."/>
            <person name="Schmitz J."/>
            <person name="Clayton D."/>
            <person name="Hadjifrangiskou M."/>
        </authorList>
    </citation>
    <scope>NUCLEOTIDE SEQUENCE [LARGE SCALE GENOMIC DNA]</scope>
    <source>
        <strain evidence="2 3">AS1053</strain>
    </source>
</reference>
<keyword evidence="3" id="KW-1185">Reference proteome</keyword>
<organism evidence="2 3">
    <name type="scientific">Actinotignum sanguinis</name>
    <dbReference type="NCBI Taxonomy" id="1445614"/>
    <lineage>
        <taxon>Bacteria</taxon>
        <taxon>Bacillati</taxon>
        <taxon>Actinomycetota</taxon>
        <taxon>Actinomycetes</taxon>
        <taxon>Actinomycetales</taxon>
        <taxon>Actinomycetaceae</taxon>
        <taxon>Actinotignum</taxon>
    </lineage>
</organism>
<sequence length="251" mass="27403">MRDGFYPHLQFHEFTFDSSPSFPLDKNAYSGRDQGTREFEPKDEYSPEELEKLNRDTLIEAAKQAFAQYVLEPLGLFSKFIGFTWEYGVSVPVIQIRGGVYNVDVEVTVSETVNTASEWDGTINVSVDKAGNLTAETSSAISGSSAAFEIEDIGNNLDYERCLKSIAASVKEGTISYRVVPTNANEFAVELMVESGNLAPQGSGVEAFMNVVVTYKLAPGGTGSGLQKVLGNGCLYGGSRWCLRCMSCRTF</sequence>
<dbReference type="RefSeq" id="WP_274778272.1">
    <property type="nucleotide sequence ID" value="NZ_CAMXYX010000024.1"/>
</dbReference>
<protein>
    <submittedName>
        <fullName evidence="2">Uncharacterized protein</fullName>
    </submittedName>
</protein>
<feature type="region of interest" description="Disordered" evidence="1">
    <location>
        <begin position="27"/>
        <end position="47"/>
    </location>
</feature>
<name>A0ABT5V4F7_9ACTO</name>
<accession>A0ABT5V4F7</accession>
<evidence type="ECO:0000313" key="3">
    <source>
        <dbReference type="Proteomes" id="UP001219297"/>
    </source>
</evidence>
<proteinExistence type="predicted"/>
<evidence type="ECO:0000256" key="1">
    <source>
        <dbReference type="SAM" id="MobiDB-lite"/>
    </source>
</evidence>
<comment type="caution">
    <text evidence="2">The sequence shown here is derived from an EMBL/GenBank/DDBJ whole genome shotgun (WGS) entry which is preliminary data.</text>
</comment>
<feature type="compositionally biased region" description="Basic and acidic residues" evidence="1">
    <location>
        <begin position="34"/>
        <end position="47"/>
    </location>
</feature>